<dbReference type="PROSITE" id="PS50244">
    <property type="entry name" value="S5A_REDUCTASE"/>
    <property type="match status" value="1"/>
</dbReference>
<feature type="transmembrane region" description="Helical" evidence="1">
    <location>
        <begin position="40"/>
        <end position="64"/>
    </location>
</feature>
<dbReference type="RefSeq" id="WP_244515349.1">
    <property type="nucleotide sequence ID" value="NZ_FNJR01000004.1"/>
</dbReference>
<feature type="transmembrane region" description="Helical" evidence="1">
    <location>
        <begin position="6"/>
        <end position="28"/>
    </location>
</feature>
<protein>
    <submittedName>
        <fullName evidence="2">Steroid 5-alpha reductase family enzyme</fullName>
    </submittedName>
</protein>
<keyword evidence="1" id="KW-1133">Transmembrane helix</keyword>
<evidence type="ECO:0000313" key="3">
    <source>
        <dbReference type="Proteomes" id="UP000199497"/>
    </source>
</evidence>
<name>A0A1H0T663_9ACTN</name>
<dbReference type="PANTHER" id="PTHR32251">
    <property type="entry name" value="3-OXO-5-ALPHA-STEROID 4-DEHYDROGENASE"/>
    <property type="match status" value="1"/>
</dbReference>
<feature type="transmembrane region" description="Helical" evidence="1">
    <location>
        <begin position="117"/>
        <end position="139"/>
    </location>
</feature>
<dbReference type="STRING" id="405564.SAMN04487905_104353"/>
<dbReference type="EMBL" id="FNJR01000004">
    <property type="protein sequence ID" value="SDP49301.1"/>
    <property type="molecule type" value="Genomic_DNA"/>
</dbReference>
<organism evidence="2 3">
    <name type="scientific">Actinopolyspora xinjiangensis</name>
    <dbReference type="NCBI Taxonomy" id="405564"/>
    <lineage>
        <taxon>Bacteria</taxon>
        <taxon>Bacillati</taxon>
        <taxon>Actinomycetota</taxon>
        <taxon>Actinomycetes</taxon>
        <taxon>Actinopolysporales</taxon>
        <taxon>Actinopolysporaceae</taxon>
        <taxon>Actinopolyspora</taxon>
    </lineage>
</organism>
<proteinExistence type="predicted"/>
<keyword evidence="3" id="KW-1185">Reference proteome</keyword>
<dbReference type="Proteomes" id="UP000199497">
    <property type="component" value="Unassembled WGS sequence"/>
</dbReference>
<feature type="transmembrane region" description="Helical" evidence="1">
    <location>
        <begin position="151"/>
        <end position="170"/>
    </location>
</feature>
<dbReference type="Gene3D" id="1.20.120.1630">
    <property type="match status" value="1"/>
</dbReference>
<dbReference type="AlphaFoldDB" id="A0A1H0T663"/>
<reference evidence="3" key="1">
    <citation type="submission" date="2016-10" db="EMBL/GenBank/DDBJ databases">
        <authorList>
            <person name="Varghese N."/>
            <person name="Submissions S."/>
        </authorList>
    </citation>
    <scope>NUCLEOTIDE SEQUENCE [LARGE SCALE GENOMIC DNA]</scope>
    <source>
        <strain evidence="3">DSM 46732</strain>
    </source>
</reference>
<feature type="transmembrane region" description="Helical" evidence="1">
    <location>
        <begin position="70"/>
        <end position="90"/>
    </location>
</feature>
<dbReference type="GO" id="GO:0016020">
    <property type="term" value="C:membrane"/>
    <property type="evidence" value="ECO:0007669"/>
    <property type="project" value="TreeGrafter"/>
</dbReference>
<gene>
    <name evidence="2" type="ORF">SAMN04487905_104353</name>
</gene>
<dbReference type="PANTHER" id="PTHR32251:SF17">
    <property type="entry name" value="STEROID 5-ALPHA REDUCTASE C-TERMINAL DOMAIN-CONTAINING PROTEIN"/>
    <property type="match status" value="1"/>
</dbReference>
<dbReference type="Pfam" id="PF06966">
    <property type="entry name" value="DUF1295"/>
    <property type="match status" value="1"/>
</dbReference>
<keyword evidence="1" id="KW-0472">Membrane</keyword>
<evidence type="ECO:0000256" key="1">
    <source>
        <dbReference type="SAM" id="Phobius"/>
    </source>
</evidence>
<dbReference type="InterPro" id="IPR010721">
    <property type="entry name" value="UstE-like"/>
</dbReference>
<evidence type="ECO:0000313" key="2">
    <source>
        <dbReference type="EMBL" id="SDP49301.1"/>
    </source>
</evidence>
<keyword evidence="1" id="KW-0812">Transmembrane</keyword>
<accession>A0A1H0T663</accession>
<sequence length="273" mass="30154">MNPGTVAGVVGLGSVVAWATVTVTFLVARRRGRYDTIDTAWGVGFALIAVCSLMLVRAGFAGAVPSGGPGWLATILTVVWGGRLALHLHLRNRGKPEDPRYREMAAKARRFPAGRMYFRVYLTQALVMWFVALPVQFAQFGGAGQHPASGVAVWVGICVWLLGFVFETVGDEQLRRFRSRPENVGEVLRTGLWRYTRHPNYFGDACVWWGLYAIACHQPAGAATLLSPVLMTWLLANGTGKPLLERDIARRRPDYAAYVRRTSGFLPLPPKRE</sequence>